<evidence type="ECO:0000313" key="2">
    <source>
        <dbReference type="Proteomes" id="UP001239213"/>
    </source>
</evidence>
<name>A0AAI9VEG0_9PEZI</name>
<keyword evidence="2" id="KW-1185">Reference proteome</keyword>
<dbReference type="AlphaFoldDB" id="A0AAI9VEG0"/>
<reference evidence="1" key="1">
    <citation type="submission" date="2016-11" db="EMBL/GenBank/DDBJ databases">
        <title>The genome sequence of Colletotrichum cuscutae.</title>
        <authorList>
            <person name="Baroncelli R."/>
        </authorList>
    </citation>
    <scope>NUCLEOTIDE SEQUENCE</scope>
    <source>
        <strain evidence="1">IMI 304802</strain>
    </source>
</reference>
<accession>A0AAI9VEG0</accession>
<organism evidence="1 2">
    <name type="scientific">Colletotrichum cuscutae</name>
    <dbReference type="NCBI Taxonomy" id="1209917"/>
    <lineage>
        <taxon>Eukaryota</taxon>
        <taxon>Fungi</taxon>
        <taxon>Dikarya</taxon>
        <taxon>Ascomycota</taxon>
        <taxon>Pezizomycotina</taxon>
        <taxon>Sordariomycetes</taxon>
        <taxon>Hypocreomycetidae</taxon>
        <taxon>Glomerellales</taxon>
        <taxon>Glomerellaceae</taxon>
        <taxon>Colletotrichum</taxon>
        <taxon>Colletotrichum acutatum species complex</taxon>
    </lineage>
</organism>
<sequence length="473" mass="53083">MSWNHHQITVSKQVMISRQLIRSPRESILLGMISKWSAKRAPNSRLLTLSLTNSNCGEKFCLPSEQTEQYSADFTVLTAIRKSQKGAAPSAARSLRKTRHIRLACCTSACLALVSPSIRAFIECVAGGTLNCRVRTPQAVLHSLHSATPQLQLTVLTLLTRPIPLRSLTTNGEMSSPSARHVTQPLRIRIAAHDVRRVLFSIEKANATIGPLIDHAQEGKEKRPARASAINHNPGLHVVAWDIHFDGGTRNYIRSQSAGTDAKNAATIYAGCQSFKDQVARSDVGTIFFIIAMLRQFLNEPCSIFDRIEAGASSNMPQPYSVQRYTILFVSAVKWSNLHRNPAWWNMTGNHPGPELLERLRAIAGIIFLEKTPWNAAYFETKPGVFFWFARNMVNSWLDARKLYWPADHCFILRHEWCLSLLGMTCRELGIRTSSFAAEKGRLSGQKHNSSPELVEFADRHWTRSNEPEFDLT</sequence>
<protein>
    <submittedName>
        <fullName evidence="1">Uncharacterized protein</fullName>
    </submittedName>
</protein>
<proteinExistence type="predicted"/>
<comment type="caution">
    <text evidence="1">The sequence shown here is derived from an EMBL/GenBank/DDBJ whole genome shotgun (WGS) entry which is preliminary data.</text>
</comment>
<dbReference type="EMBL" id="MPDP01000076">
    <property type="protein sequence ID" value="KAK1484718.1"/>
    <property type="molecule type" value="Genomic_DNA"/>
</dbReference>
<gene>
    <name evidence="1" type="ORF">CCUS01_15503</name>
</gene>
<evidence type="ECO:0000313" key="1">
    <source>
        <dbReference type="EMBL" id="KAK1484718.1"/>
    </source>
</evidence>
<dbReference type="Proteomes" id="UP001239213">
    <property type="component" value="Unassembled WGS sequence"/>
</dbReference>